<comment type="similarity">
    <text evidence="2">Belongs to the amino acid/polyamine transporter 2 family.</text>
</comment>
<dbReference type="EMBL" id="BQKY01000003">
    <property type="protein sequence ID" value="GJN88359.1"/>
    <property type="molecule type" value="Genomic_DNA"/>
</dbReference>
<feature type="transmembrane region" description="Helical" evidence="6">
    <location>
        <begin position="117"/>
        <end position="139"/>
    </location>
</feature>
<evidence type="ECO:0000256" key="2">
    <source>
        <dbReference type="ARBA" id="ARBA00008066"/>
    </source>
</evidence>
<keyword evidence="4 6" id="KW-1133">Transmembrane helix</keyword>
<gene>
    <name evidence="8" type="ORF">Rhopal_001324-T1</name>
</gene>
<feature type="transmembrane region" description="Helical" evidence="6">
    <location>
        <begin position="343"/>
        <end position="366"/>
    </location>
</feature>
<protein>
    <recommendedName>
        <fullName evidence="7">Amino acid transporter transmembrane domain-containing protein</fullName>
    </recommendedName>
</protein>
<organism evidence="8 9">
    <name type="scientific">Rhodotorula paludigena</name>
    <dbReference type="NCBI Taxonomy" id="86838"/>
    <lineage>
        <taxon>Eukaryota</taxon>
        <taxon>Fungi</taxon>
        <taxon>Dikarya</taxon>
        <taxon>Basidiomycota</taxon>
        <taxon>Pucciniomycotina</taxon>
        <taxon>Microbotryomycetes</taxon>
        <taxon>Sporidiobolales</taxon>
        <taxon>Sporidiobolaceae</taxon>
        <taxon>Rhodotorula</taxon>
    </lineage>
</organism>
<dbReference type="PANTHER" id="PTHR22950">
    <property type="entry name" value="AMINO ACID TRANSPORTER"/>
    <property type="match status" value="1"/>
</dbReference>
<comment type="caution">
    <text evidence="8">The sequence shown here is derived from an EMBL/GenBank/DDBJ whole genome shotgun (WGS) entry which is preliminary data.</text>
</comment>
<feature type="transmembrane region" description="Helical" evidence="6">
    <location>
        <begin position="229"/>
        <end position="250"/>
    </location>
</feature>
<reference evidence="8 9" key="1">
    <citation type="submission" date="2021-12" db="EMBL/GenBank/DDBJ databases">
        <title>High titer production of polyol ester of fatty acids by Rhodotorula paludigena BS15 towards product separation-free biomass refinery.</title>
        <authorList>
            <person name="Mano J."/>
            <person name="Ono H."/>
            <person name="Tanaka T."/>
            <person name="Naito K."/>
            <person name="Sushida H."/>
            <person name="Ike M."/>
            <person name="Tokuyasu K."/>
            <person name="Kitaoka M."/>
        </authorList>
    </citation>
    <scope>NUCLEOTIDE SEQUENCE [LARGE SCALE GENOMIC DNA]</scope>
    <source>
        <strain evidence="8 9">BS15</strain>
    </source>
</reference>
<proteinExistence type="inferred from homology"/>
<feature type="domain" description="Amino acid transporter transmembrane" evidence="7">
    <location>
        <begin position="151"/>
        <end position="402"/>
    </location>
</feature>
<evidence type="ECO:0000256" key="5">
    <source>
        <dbReference type="ARBA" id="ARBA00023136"/>
    </source>
</evidence>
<name>A0AAV5GD08_9BASI</name>
<dbReference type="AlphaFoldDB" id="A0AAV5GD08"/>
<sequence length="427" mass="45713">MSHTPSSEKDSVVAEVLPTETKQAGDDEGEVFKASLGGEDVAEFRTTIALMFKVQFSLGILGIPAVMAPVGAVPGALLIIGWGAWNTWAAFIEGAFRNRHPGMHGIQDMMYLVAGPIGREIVGALFFVGFVLVTGSGYIAGATALNGWIGAVSLYVAVFILVVAVGVNSRPAIAPPGDYELGFYAVGQNVDFLTGLAASTVIFISSSGHSANISIIAEMRNPKEYKKPIAATMSLLNVSYLVFSLVIYRYCGQWIASPSLGSAGDIIKKVTYGIGLPGIAFSTTINQHLACKYLFVRVLRDSEHLQRKTFRHWATWFSITIGVGVVAFIIAQSIPFFSLLLSFVSAISFTPLAIIVPAILWLWDFGREYSRGPIHKKLFAAMHVLIILIGAFQVVGGAYAAIQSIRNAYDAGTVANPFSCADNSNSS</sequence>
<dbReference type="PANTHER" id="PTHR22950:SF697">
    <property type="entry name" value="AMINO ACID TRANSPORTER (EUROFUNG)"/>
    <property type="match status" value="1"/>
</dbReference>
<comment type="subcellular location">
    <subcellularLocation>
        <location evidence="1">Membrane</location>
        <topology evidence="1">Multi-pass membrane protein</topology>
    </subcellularLocation>
</comment>
<evidence type="ECO:0000256" key="4">
    <source>
        <dbReference type="ARBA" id="ARBA00022989"/>
    </source>
</evidence>
<evidence type="ECO:0000313" key="8">
    <source>
        <dbReference type="EMBL" id="GJN88359.1"/>
    </source>
</evidence>
<dbReference type="GO" id="GO:0016020">
    <property type="term" value="C:membrane"/>
    <property type="evidence" value="ECO:0007669"/>
    <property type="project" value="UniProtKB-SubCell"/>
</dbReference>
<evidence type="ECO:0000313" key="9">
    <source>
        <dbReference type="Proteomes" id="UP001342314"/>
    </source>
</evidence>
<dbReference type="GO" id="GO:0015179">
    <property type="term" value="F:L-amino acid transmembrane transporter activity"/>
    <property type="evidence" value="ECO:0007669"/>
    <property type="project" value="TreeGrafter"/>
</dbReference>
<dbReference type="InterPro" id="IPR013057">
    <property type="entry name" value="AA_transpt_TM"/>
</dbReference>
<dbReference type="Pfam" id="PF01490">
    <property type="entry name" value="Aa_trans"/>
    <property type="match status" value="1"/>
</dbReference>
<keyword evidence="3 6" id="KW-0812">Transmembrane</keyword>
<evidence type="ECO:0000256" key="1">
    <source>
        <dbReference type="ARBA" id="ARBA00004141"/>
    </source>
</evidence>
<dbReference type="Proteomes" id="UP001342314">
    <property type="component" value="Unassembled WGS sequence"/>
</dbReference>
<keyword evidence="9" id="KW-1185">Reference proteome</keyword>
<accession>A0AAV5GD08</accession>
<evidence type="ECO:0000259" key="7">
    <source>
        <dbReference type="Pfam" id="PF01490"/>
    </source>
</evidence>
<keyword evidence="5 6" id="KW-0472">Membrane</keyword>
<feature type="transmembrane region" description="Helical" evidence="6">
    <location>
        <begin position="145"/>
        <end position="167"/>
    </location>
</feature>
<feature type="transmembrane region" description="Helical" evidence="6">
    <location>
        <begin position="316"/>
        <end position="337"/>
    </location>
</feature>
<feature type="transmembrane region" description="Helical" evidence="6">
    <location>
        <begin position="378"/>
        <end position="402"/>
    </location>
</feature>
<evidence type="ECO:0000256" key="3">
    <source>
        <dbReference type="ARBA" id="ARBA00022692"/>
    </source>
</evidence>
<evidence type="ECO:0000256" key="6">
    <source>
        <dbReference type="SAM" id="Phobius"/>
    </source>
</evidence>